<dbReference type="SUPFAM" id="SSF50729">
    <property type="entry name" value="PH domain-like"/>
    <property type="match status" value="1"/>
</dbReference>
<reference evidence="12" key="1">
    <citation type="submission" date="2021-12" db="EMBL/GenBank/DDBJ databases">
        <title>Black yeast isolated from Biological Soil Crust.</title>
        <authorList>
            <person name="Kurbessoian T."/>
        </authorList>
    </citation>
    <scope>NUCLEOTIDE SEQUENCE</scope>
    <source>
        <strain evidence="12">CCFEE 5208</strain>
    </source>
</reference>
<sequence length="657" mass="71181">MFAKDAVGSGGGNGGGIGQTCGELITAGQRDSKEQSSEMVLDLTTALRPSLYDEEALLFVQDGVGLYEGKFKIPNYQNGHAYLTSHRVCYVDNEEPRKYSVAVDLKDVDRPEFYAGFLKSSAKVTLFPKPTRRGTQAIRSPVPRYASPSDALLRSGTSTPRSMAQSPAPTPARDINATWICPICGLPNPVPKNFDPATANQHTPLPPCQACGIKPPLAAMIKASIAAMTSRPAVTPSSMHRPPVEPGSLLDGPDLPRSTNICPRCTFHNHMSLTECEVCGASLPAAVDGSAQSTANGMQRPESPGPTLSGSILDDETIETIKLSFRAGGEKAFLERLKHALVQRKWLLQSAPPIPKPTLSPTQSSFGAPPTPDGQYRSNTPQQRIVGIAGLERRGAELRHNNQTVIGTAFEDLEALMTSAKEVIAMADQFASQNTTNDSPETRKLLSDSASALGLVTTKDMLGPGSASESLYLTELARNLAEFLTDDRRGVLRKEGGIMSLVDLWAVFNRTRNGIELISPLDFEKAAERWETLRLPIRLRTFKSGLRVVQERSRTDEKTIAGLLAWVREPLFAFPPAEDDVLGRRFGRGVTALQTAERFGWSVGVASEELEMGEESGALCRDLSLDGIRFWDNCFEHAFGDEATRPDAAQMLSGLSV</sequence>
<comment type="function">
    <text evidence="9">Component of the ESCRT-II complex (endosomal sorting complex required for transport II), which is required for multivesicular body (MVB) formation and sorting of endosomal cargo proteins into MVBs.</text>
</comment>
<proteinExistence type="inferred from homology"/>
<name>A0AAN6KVZ2_9PEZI</name>
<dbReference type="Gene3D" id="6.10.140.260">
    <property type="match status" value="1"/>
</dbReference>
<keyword evidence="9" id="KW-0963">Cytoplasm</keyword>
<gene>
    <name evidence="13" type="primary">VPS36_1</name>
    <name evidence="12" type="ORF">LTR82_003151</name>
    <name evidence="13" type="ORF">LTR91_003558</name>
</gene>
<feature type="domain" description="GLUE N-terminal" evidence="11">
    <location>
        <begin position="41"/>
        <end position="353"/>
    </location>
</feature>
<reference evidence="13" key="2">
    <citation type="submission" date="2023-06" db="EMBL/GenBank/DDBJ databases">
        <title>Black Yeasts Isolated from many extreme environments.</title>
        <authorList>
            <person name="Coleine C."/>
            <person name="Stajich J.E."/>
            <person name="Selbmann L."/>
        </authorList>
    </citation>
    <scope>NUCLEOTIDE SEQUENCE</scope>
    <source>
        <strain evidence="13">CCFEE 5200</strain>
    </source>
</reference>
<dbReference type="EMBL" id="JASUXU010000006">
    <property type="protein sequence ID" value="KAK0325615.1"/>
    <property type="molecule type" value="Genomic_DNA"/>
</dbReference>
<dbReference type="InterPro" id="IPR040608">
    <property type="entry name" value="Snf8/Vps36"/>
</dbReference>
<evidence type="ECO:0000256" key="4">
    <source>
        <dbReference type="ARBA" id="ARBA00022753"/>
    </source>
</evidence>
<keyword evidence="4 9" id="KW-0967">Endosome</keyword>
<evidence type="ECO:0000256" key="9">
    <source>
        <dbReference type="RuleBase" id="RU367095"/>
    </source>
</evidence>
<dbReference type="InterPro" id="IPR018527">
    <property type="entry name" value="Rubredoxin_Fe_BS"/>
</dbReference>
<evidence type="ECO:0000256" key="5">
    <source>
        <dbReference type="ARBA" id="ARBA00022771"/>
    </source>
</evidence>
<keyword evidence="2 9" id="KW-0813">Transport</keyword>
<dbReference type="Gene3D" id="2.30.30.380">
    <property type="entry name" value="Zn-finger domain of Sec23/24"/>
    <property type="match status" value="1"/>
</dbReference>
<dbReference type="PROSITE" id="PS51495">
    <property type="entry name" value="GLUE"/>
    <property type="match status" value="1"/>
</dbReference>
<dbReference type="Pfam" id="PF16988">
    <property type="entry name" value="Vps36-NZF-N"/>
    <property type="match status" value="1"/>
</dbReference>
<keyword evidence="14" id="KW-1185">Reference proteome</keyword>
<dbReference type="Proteomes" id="UP001175353">
    <property type="component" value="Unassembled WGS sequence"/>
</dbReference>
<comment type="similarity">
    <text evidence="1 9">Belongs to the VPS36 family.</text>
</comment>
<protein>
    <recommendedName>
        <fullName evidence="9">Vacuolar protein-sorting-associated protein 36</fullName>
    </recommendedName>
    <alternativeName>
        <fullName evidence="9">ESCRT-II complex subunit VPS36</fullName>
    </alternativeName>
</protein>
<evidence type="ECO:0000313" key="13">
    <source>
        <dbReference type="EMBL" id="KAK1006949.1"/>
    </source>
</evidence>
<dbReference type="PANTHER" id="PTHR13128:SF12">
    <property type="entry name" value="VACUOLAR PROTEIN-SORTING-ASSOCIATED PROTEIN 36"/>
    <property type="match status" value="1"/>
</dbReference>
<dbReference type="Pfam" id="PF04157">
    <property type="entry name" value="EAP30"/>
    <property type="match status" value="1"/>
</dbReference>
<dbReference type="FunFam" id="1.10.10.10:FF:000165">
    <property type="entry name" value="Vacuolar protein sorting protein (Vps36)"/>
    <property type="match status" value="1"/>
</dbReference>
<dbReference type="AlphaFoldDB" id="A0AAN6KVZ2"/>
<evidence type="ECO:0000313" key="14">
    <source>
        <dbReference type="Proteomes" id="UP001175353"/>
    </source>
</evidence>
<dbReference type="InterPro" id="IPR036390">
    <property type="entry name" value="WH_DNA-bd_sf"/>
</dbReference>
<dbReference type="GO" id="GO:0016787">
    <property type="term" value="F:hydrolase activity"/>
    <property type="evidence" value="ECO:0007669"/>
    <property type="project" value="UniProtKB-KW"/>
</dbReference>
<comment type="subunit">
    <text evidence="9">Component of the endosomal sorting complex required for transport II (ESCRT-II).</text>
</comment>
<dbReference type="GO" id="GO:0031902">
    <property type="term" value="C:late endosome membrane"/>
    <property type="evidence" value="ECO:0007669"/>
    <property type="project" value="UniProtKB-UniRule"/>
</dbReference>
<dbReference type="GO" id="GO:0008270">
    <property type="term" value="F:zinc ion binding"/>
    <property type="evidence" value="ECO:0007669"/>
    <property type="project" value="UniProtKB-KW"/>
</dbReference>
<evidence type="ECO:0000256" key="3">
    <source>
        <dbReference type="ARBA" id="ARBA00022723"/>
    </source>
</evidence>
<dbReference type="PANTHER" id="PTHR13128">
    <property type="entry name" value="VACUOLAR PROTEIN-SORTING-ASSOCIATED PROTEIN 36"/>
    <property type="match status" value="1"/>
</dbReference>
<comment type="caution">
    <text evidence="13">The sequence shown here is derived from an EMBL/GenBank/DDBJ whole genome shotgun (WGS) entry which is preliminary data.</text>
</comment>
<dbReference type="GO" id="GO:0032266">
    <property type="term" value="F:phosphatidylinositol-3-phosphate binding"/>
    <property type="evidence" value="ECO:0007669"/>
    <property type="project" value="UniProtKB-UniRule"/>
</dbReference>
<organism evidence="13 14">
    <name type="scientific">Friedmanniomyces endolithicus</name>
    <dbReference type="NCBI Taxonomy" id="329885"/>
    <lineage>
        <taxon>Eukaryota</taxon>
        <taxon>Fungi</taxon>
        <taxon>Dikarya</taxon>
        <taxon>Ascomycota</taxon>
        <taxon>Pezizomycotina</taxon>
        <taxon>Dothideomycetes</taxon>
        <taxon>Dothideomycetidae</taxon>
        <taxon>Mycosphaerellales</taxon>
        <taxon>Teratosphaeriaceae</taxon>
        <taxon>Friedmanniomyces</taxon>
    </lineage>
</organism>
<dbReference type="SMART" id="SM00547">
    <property type="entry name" value="ZnF_RBZ"/>
    <property type="match status" value="1"/>
</dbReference>
<keyword evidence="3" id="KW-0479">Metal-binding</keyword>
<dbReference type="GO" id="GO:0043130">
    <property type="term" value="F:ubiquitin binding"/>
    <property type="evidence" value="ECO:0007669"/>
    <property type="project" value="UniProtKB-UniRule"/>
</dbReference>
<dbReference type="InterPro" id="IPR021648">
    <property type="entry name" value="GLUE_dom"/>
</dbReference>
<keyword evidence="5" id="KW-0863">Zinc-finger</keyword>
<dbReference type="InterPro" id="IPR036388">
    <property type="entry name" value="WH-like_DNA-bd_sf"/>
</dbReference>
<dbReference type="EMBL" id="JAUJLE010000019">
    <property type="protein sequence ID" value="KAK1006949.1"/>
    <property type="molecule type" value="Genomic_DNA"/>
</dbReference>
<keyword evidence="13" id="KW-0378">Hydrolase</keyword>
<keyword evidence="7 9" id="KW-0653">Protein transport</keyword>
<dbReference type="InterPro" id="IPR011993">
    <property type="entry name" value="PH-like_dom_sf"/>
</dbReference>
<dbReference type="InterPro" id="IPR001876">
    <property type="entry name" value="Znf_RanBP2"/>
</dbReference>
<dbReference type="InterPro" id="IPR036443">
    <property type="entry name" value="Znf_RanBP2_sf"/>
</dbReference>
<evidence type="ECO:0000256" key="1">
    <source>
        <dbReference type="ARBA" id="ARBA00009697"/>
    </source>
</evidence>
<evidence type="ECO:0000313" key="12">
    <source>
        <dbReference type="EMBL" id="KAK0325615.1"/>
    </source>
</evidence>
<dbReference type="Gene3D" id="1.10.10.10">
    <property type="entry name" value="Winged helix-like DNA-binding domain superfamily/Winged helix DNA-binding domain"/>
    <property type="match status" value="2"/>
</dbReference>
<feature type="region of interest" description="Disordered" evidence="10">
    <location>
        <begin position="233"/>
        <end position="252"/>
    </location>
</feature>
<evidence type="ECO:0000256" key="6">
    <source>
        <dbReference type="ARBA" id="ARBA00022833"/>
    </source>
</evidence>
<dbReference type="FunFam" id="1.10.10.10:FF:000527">
    <property type="entry name" value="Vacuolar protein sorting protein (Vps36), putative"/>
    <property type="match status" value="1"/>
</dbReference>
<dbReference type="GO" id="GO:0000814">
    <property type="term" value="C:ESCRT II complex"/>
    <property type="evidence" value="ECO:0007669"/>
    <property type="project" value="UniProtKB-UniRule"/>
</dbReference>
<dbReference type="InterPro" id="IPR031558">
    <property type="entry name" value="Vps36-NZF-N"/>
</dbReference>
<comment type="subcellular location">
    <subcellularLocation>
        <location evidence="9">Cytoplasm</location>
    </subcellularLocation>
    <subcellularLocation>
        <location evidence="9">Endosome</location>
    </subcellularLocation>
</comment>
<dbReference type="SUPFAM" id="SSF90209">
    <property type="entry name" value="Ran binding protein zinc finger-like"/>
    <property type="match status" value="1"/>
</dbReference>
<dbReference type="GO" id="GO:0043328">
    <property type="term" value="P:protein transport to vacuole involved in ubiquitin-dependent protein catabolic process via the multivesicular body sorting pathway"/>
    <property type="evidence" value="ECO:0007669"/>
    <property type="project" value="UniProtKB-UniRule"/>
</dbReference>
<evidence type="ECO:0000256" key="10">
    <source>
        <dbReference type="SAM" id="MobiDB-lite"/>
    </source>
</evidence>
<dbReference type="SUPFAM" id="SSF46785">
    <property type="entry name" value="Winged helix' DNA-binding domain"/>
    <property type="match status" value="1"/>
</dbReference>
<feature type="region of interest" description="Disordered" evidence="10">
    <location>
        <begin position="290"/>
        <end position="310"/>
    </location>
</feature>
<keyword evidence="6" id="KW-0862">Zinc</keyword>
<evidence type="ECO:0000256" key="8">
    <source>
        <dbReference type="ARBA" id="ARBA00023054"/>
    </source>
</evidence>
<keyword evidence="8" id="KW-0175">Coiled coil</keyword>
<feature type="compositionally biased region" description="Polar residues" evidence="10">
    <location>
        <begin position="155"/>
        <end position="167"/>
    </location>
</feature>
<feature type="region of interest" description="Disordered" evidence="10">
    <location>
        <begin position="352"/>
        <end position="382"/>
    </location>
</feature>
<feature type="region of interest" description="Disordered" evidence="10">
    <location>
        <begin position="132"/>
        <end position="170"/>
    </location>
</feature>
<evidence type="ECO:0000259" key="11">
    <source>
        <dbReference type="PROSITE" id="PS51495"/>
    </source>
</evidence>
<dbReference type="Pfam" id="PF11605">
    <property type="entry name" value="Vps36_ESCRT-II"/>
    <property type="match status" value="1"/>
</dbReference>
<dbReference type="Proteomes" id="UP001168146">
    <property type="component" value="Unassembled WGS sequence"/>
</dbReference>
<accession>A0AAN6KVZ2</accession>
<dbReference type="Gene3D" id="2.30.29.30">
    <property type="entry name" value="Pleckstrin-homology domain (PH domain)/Phosphotyrosine-binding domain (PTB)"/>
    <property type="match status" value="2"/>
</dbReference>
<dbReference type="InterPro" id="IPR037855">
    <property type="entry name" value="Vps36"/>
</dbReference>
<evidence type="ECO:0000256" key="7">
    <source>
        <dbReference type="ARBA" id="ARBA00022927"/>
    </source>
</evidence>
<dbReference type="PROSITE" id="PS00202">
    <property type="entry name" value="RUBREDOXIN"/>
    <property type="match status" value="1"/>
</dbReference>
<evidence type="ECO:0000256" key="2">
    <source>
        <dbReference type="ARBA" id="ARBA00022448"/>
    </source>
</evidence>